<keyword evidence="8" id="KW-1185">Reference proteome</keyword>
<keyword evidence="1" id="KW-0479">Metal-binding</keyword>
<evidence type="ECO:0000313" key="7">
    <source>
        <dbReference type="EMBL" id="WVZ72008.1"/>
    </source>
</evidence>
<evidence type="ECO:0000256" key="1">
    <source>
        <dbReference type="ARBA" id="ARBA00022723"/>
    </source>
</evidence>
<dbReference type="AlphaFoldDB" id="A0AAQ3TEG7"/>
<evidence type="ECO:0000256" key="3">
    <source>
        <dbReference type="ARBA" id="ARBA00022833"/>
    </source>
</evidence>
<proteinExistence type="predicted"/>
<gene>
    <name evidence="7" type="ORF">U9M48_020534</name>
</gene>
<dbReference type="Proteomes" id="UP001341281">
    <property type="component" value="Chromosome 04"/>
</dbReference>
<sequence length="97" mass="11228">MATRSGSSSRSSATSANRKEEDRTSWSPVAYREGPLLYHPAVYCKCGQKAPRWISWSLKNPGRRYYTCMRRWMGGCDFSDWYDGDDTTEFVKQLLID</sequence>
<keyword evidence="2 4" id="KW-0863">Zinc-finger</keyword>
<reference evidence="7 8" key="1">
    <citation type="submission" date="2024-02" db="EMBL/GenBank/DDBJ databases">
        <title>High-quality chromosome-scale genome assembly of Pensacola bahiagrass (Paspalum notatum Flugge var. saurae).</title>
        <authorList>
            <person name="Vega J.M."/>
            <person name="Podio M."/>
            <person name="Orjuela J."/>
            <person name="Siena L.A."/>
            <person name="Pessino S.C."/>
            <person name="Combes M.C."/>
            <person name="Mariac C."/>
            <person name="Albertini E."/>
            <person name="Pupilli F."/>
            <person name="Ortiz J.P.A."/>
            <person name="Leblanc O."/>
        </authorList>
    </citation>
    <scope>NUCLEOTIDE SEQUENCE [LARGE SCALE GENOMIC DNA]</scope>
    <source>
        <strain evidence="7">R1</strain>
        <tissue evidence="7">Leaf</tissue>
    </source>
</reference>
<dbReference type="PROSITE" id="PS51999">
    <property type="entry name" value="ZF_GRF"/>
    <property type="match status" value="1"/>
</dbReference>
<evidence type="ECO:0000256" key="4">
    <source>
        <dbReference type="PROSITE-ProRule" id="PRU01343"/>
    </source>
</evidence>
<organism evidence="7 8">
    <name type="scientific">Paspalum notatum var. saurae</name>
    <dbReference type="NCBI Taxonomy" id="547442"/>
    <lineage>
        <taxon>Eukaryota</taxon>
        <taxon>Viridiplantae</taxon>
        <taxon>Streptophyta</taxon>
        <taxon>Embryophyta</taxon>
        <taxon>Tracheophyta</taxon>
        <taxon>Spermatophyta</taxon>
        <taxon>Magnoliopsida</taxon>
        <taxon>Liliopsida</taxon>
        <taxon>Poales</taxon>
        <taxon>Poaceae</taxon>
        <taxon>PACMAD clade</taxon>
        <taxon>Panicoideae</taxon>
        <taxon>Andropogonodae</taxon>
        <taxon>Paspaleae</taxon>
        <taxon>Paspalinae</taxon>
        <taxon>Paspalum</taxon>
    </lineage>
</organism>
<feature type="domain" description="GRF-type" evidence="6">
    <location>
        <begin position="44"/>
        <end position="85"/>
    </location>
</feature>
<evidence type="ECO:0000256" key="2">
    <source>
        <dbReference type="ARBA" id="ARBA00022771"/>
    </source>
</evidence>
<feature type="region of interest" description="Disordered" evidence="5">
    <location>
        <begin position="1"/>
        <end position="26"/>
    </location>
</feature>
<dbReference type="GO" id="GO:0008270">
    <property type="term" value="F:zinc ion binding"/>
    <property type="evidence" value="ECO:0007669"/>
    <property type="project" value="UniProtKB-KW"/>
</dbReference>
<feature type="compositionally biased region" description="Low complexity" evidence="5">
    <location>
        <begin position="1"/>
        <end position="16"/>
    </location>
</feature>
<name>A0AAQ3TEG7_PASNO</name>
<keyword evidence="3" id="KW-0862">Zinc</keyword>
<evidence type="ECO:0000259" key="6">
    <source>
        <dbReference type="PROSITE" id="PS51999"/>
    </source>
</evidence>
<dbReference type="InterPro" id="IPR010666">
    <property type="entry name" value="Znf_GRF"/>
</dbReference>
<accession>A0AAQ3TEG7</accession>
<dbReference type="PANTHER" id="PTHR33248">
    <property type="entry name" value="ZINC ION-BINDING PROTEIN"/>
    <property type="match status" value="1"/>
</dbReference>
<protein>
    <recommendedName>
        <fullName evidence="6">GRF-type domain-containing protein</fullName>
    </recommendedName>
</protein>
<dbReference type="EMBL" id="CP144748">
    <property type="protein sequence ID" value="WVZ72008.1"/>
    <property type="molecule type" value="Genomic_DNA"/>
</dbReference>
<evidence type="ECO:0000256" key="5">
    <source>
        <dbReference type="SAM" id="MobiDB-lite"/>
    </source>
</evidence>
<evidence type="ECO:0000313" key="8">
    <source>
        <dbReference type="Proteomes" id="UP001341281"/>
    </source>
</evidence>